<dbReference type="Pfam" id="PF13439">
    <property type="entry name" value="Glyco_transf_4"/>
    <property type="match status" value="1"/>
</dbReference>
<dbReference type="Pfam" id="PF00534">
    <property type="entry name" value="Glycos_transf_1"/>
    <property type="match status" value="1"/>
</dbReference>
<dbReference type="EMBL" id="MHWT01000005">
    <property type="protein sequence ID" value="OHB13078.1"/>
    <property type="molecule type" value="Genomic_DNA"/>
</dbReference>
<evidence type="ECO:0000259" key="2">
    <source>
        <dbReference type="Pfam" id="PF00534"/>
    </source>
</evidence>
<sequence length="366" mass="41903">MSYAMDNRSAKGIALYTRKLIEGLVSSNEIDFYLVHYDEVMDPLYKKAHEIIMPKVRLPYGSRFISQLLFFWKYRKQPFDVVHWFHPRVYPFYWLVPAKKIIVTVHGAGDITAPTYFVFSRSVFNFILKHFHKSIDTVIVDSNFAKAEVVEHYGFPEEKVKVIYLGGGEIYKSLDKTESLSAVWERYGFSGNYILDISRLQPHKNVSSLIRAYSEMRSKYSEHNQKLLIVGGGAYKKVYEYAVADNSPFKNDIIFIEFAKKEDLNFIYSGSDLFVFPSLNEGFGLPVLEAMASGVPVITSNVTSMPEIGGNAVLTLDPLDVAGLARSMRKVLLDGELREKMVRLGLEQAKKFTWQSTVEETKKLYL</sequence>
<dbReference type="Proteomes" id="UP000176558">
    <property type="component" value="Unassembled WGS sequence"/>
</dbReference>
<dbReference type="CDD" id="cd03809">
    <property type="entry name" value="GT4_MtfB-like"/>
    <property type="match status" value="1"/>
</dbReference>
<protein>
    <recommendedName>
        <fullName evidence="6">Glycosyl transferase family 1 domain-containing protein</fullName>
    </recommendedName>
</protein>
<dbReference type="InterPro" id="IPR028098">
    <property type="entry name" value="Glyco_trans_4-like_N"/>
</dbReference>
<evidence type="ECO:0000259" key="3">
    <source>
        <dbReference type="Pfam" id="PF13439"/>
    </source>
</evidence>
<evidence type="ECO:0008006" key="6">
    <source>
        <dbReference type="Google" id="ProtNLM"/>
    </source>
</evidence>
<accession>A0A1G2UUM9</accession>
<dbReference type="InterPro" id="IPR001296">
    <property type="entry name" value="Glyco_trans_1"/>
</dbReference>
<evidence type="ECO:0000313" key="5">
    <source>
        <dbReference type="Proteomes" id="UP000176558"/>
    </source>
</evidence>
<dbReference type="Gene3D" id="3.40.50.2000">
    <property type="entry name" value="Glycogen Phosphorylase B"/>
    <property type="match status" value="2"/>
</dbReference>
<dbReference type="SUPFAM" id="SSF53756">
    <property type="entry name" value="UDP-Glycosyltransferase/glycogen phosphorylase"/>
    <property type="match status" value="1"/>
</dbReference>
<reference evidence="4 5" key="1">
    <citation type="journal article" date="2016" name="Nat. Commun.">
        <title>Thousands of microbial genomes shed light on interconnected biogeochemical processes in an aquifer system.</title>
        <authorList>
            <person name="Anantharaman K."/>
            <person name="Brown C.T."/>
            <person name="Hug L.A."/>
            <person name="Sharon I."/>
            <person name="Castelle C.J."/>
            <person name="Probst A.J."/>
            <person name="Thomas B.C."/>
            <person name="Singh A."/>
            <person name="Wilkins M.J."/>
            <person name="Karaoz U."/>
            <person name="Brodie E.L."/>
            <person name="Williams K.H."/>
            <person name="Hubbard S.S."/>
            <person name="Banfield J.F."/>
        </authorList>
    </citation>
    <scope>NUCLEOTIDE SEQUENCE [LARGE SCALE GENOMIC DNA]</scope>
</reference>
<evidence type="ECO:0000313" key="4">
    <source>
        <dbReference type="EMBL" id="OHB13078.1"/>
    </source>
</evidence>
<comment type="caution">
    <text evidence="4">The sequence shown here is derived from an EMBL/GenBank/DDBJ whole genome shotgun (WGS) entry which is preliminary data.</text>
</comment>
<dbReference type="GO" id="GO:0009103">
    <property type="term" value="P:lipopolysaccharide biosynthetic process"/>
    <property type="evidence" value="ECO:0007669"/>
    <property type="project" value="TreeGrafter"/>
</dbReference>
<gene>
    <name evidence="4" type="ORF">A3G99_00600</name>
</gene>
<keyword evidence="1" id="KW-0808">Transferase</keyword>
<dbReference type="GO" id="GO:0016757">
    <property type="term" value="F:glycosyltransferase activity"/>
    <property type="evidence" value="ECO:0007669"/>
    <property type="project" value="InterPro"/>
</dbReference>
<dbReference type="PANTHER" id="PTHR46401">
    <property type="entry name" value="GLYCOSYLTRANSFERASE WBBK-RELATED"/>
    <property type="match status" value="1"/>
</dbReference>
<feature type="domain" description="Glycosyltransferase subfamily 4-like N-terminal" evidence="3">
    <location>
        <begin position="12"/>
        <end position="166"/>
    </location>
</feature>
<proteinExistence type="predicted"/>
<dbReference type="AlphaFoldDB" id="A0A1G2UUM9"/>
<dbReference type="PANTHER" id="PTHR46401:SF2">
    <property type="entry name" value="GLYCOSYLTRANSFERASE WBBK-RELATED"/>
    <property type="match status" value="1"/>
</dbReference>
<name>A0A1G2UUM9_9BACT</name>
<organism evidence="4 5">
    <name type="scientific">Candidatus Zambryskibacteria bacterium RIFCSPLOWO2_12_FULL_39_23</name>
    <dbReference type="NCBI Taxonomy" id="1802776"/>
    <lineage>
        <taxon>Bacteria</taxon>
        <taxon>Candidatus Zambryskiibacteriota</taxon>
    </lineage>
</organism>
<evidence type="ECO:0000256" key="1">
    <source>
        <dbReference type="ARBA" id="ARBA00022679"/>
    </source>
</evidence>
<feature type="domain" description="Glycosyl transferase family 1" evidence="2">
    <location>
        <begin position="192"/>
        <end position="343"/>
    </location>
</feature>